<feature type="compositionally biased region" description="Basic and acidic residues" evidence="11">
    <location>
        <begin position="291"/>
        <end position="305"/>
    </location>
</feature>
<dbReference type="Gene3D" id="3.90.176.10">
    <property type="entry name" value="Toxin ADP-ribosyltransferase, Chain A, domain 1"/>
    <property type="match status" value="1"/>
</dbReference>
<dbReference type="AlphaFoldDB" id="A0A815A989"/>
<dbReference type="OrthoDB" id="410104at2759"/>
<evidence type="ECO:0000256" key="4">
    <source>
        <dbReference type="ARBA" id="ARBA00022679"/>
    </source>
</evidence>
<keyword evidence="4 10" id="KW-0808">Transferase</keyword>
<feature type="compositionally biased region" description="Polar residues" evidence="11">
    <location>
        <begin position="347"/>
        <end position="382"/>
    </location>
</feature>
<dbReference type="GO" id="GO:0046872">
    <property type="term" value="F:metal ion binding"/>
    <property type="evidence" value="ECO:0007669"/>
    <property type="project" value="UniProtKB-KW"/>
</dbReference>
<dbReference type="Pfam" id="PF01129">
    <property type="entry name" value="ART"/>
    <property type="match status" value="1"/>
</dbReference>
<dbReference type="Proteomes" id="UP000663834">
    <property type="component" value="Unassembled WGS sequence"/>
</dbReference>
<evidence type="ECO:0000256" key="2">
    <source>
        <dbReference type="ARBA" id="ARBA00010702"/>
    </source>
</evidence>
<keyword evidence="9" id="KW-0479">Metal-binding</keyword>
<dbReference type="PANTHER" id="PTHR16222">
    <property type="entry name" value="ADP-RIBOSYLGLYCOHYDROLASE"/>
    <property type="match status" value="1"/>
</dbReference>
<keyword evidence="9" id="KW-0460">Magnesium</keyword>
<keyword evidence="10" id="KW-0521">NADP</keyword>
<organism evidence="12 13">
    <name type="scientific">Rotaria magnacalcarata</name>
    <dbReference type="NCBI Taxonomy" id="392030"/>
    <lineage>
        <taxon>Eukaryota</taxon>
        <taxon>Metazoa</taxon>
        <taxon>Spiralia</taxon>
        <taxon>Gnathifera</taxon>
        <taxon>Rotifera</taxon>
        <taxon>Eurotatoria</taxon>
        <taxon>Bdelloidea</taxon>
        <taxon>Philodinida</taxon>
        <taxon>Philodinidae</taxon>
        <taxon>Rotaria</taxon>
    </lineage>
</organism>
<dbReference type="InterPro" id="IPR000768">
    <property type="entry name" value="ART"/>
</dbReference>
<accession>A0A815A989</accession>
<feature type="region of interest" description="Disordered" evidence="11">
    <location>
        <begin position="287"/>
        <end position="324"/>
    </location>
</feature>
<dbReference type="EC" id="2.4.2.31" evidence="10"/>
<keyword evidence="3 10" id="KW-0328">Glycosyltransferase</keyword>
<dbReference type="InterPro" id="IPR005502">
    <property type="entry name" value="Ribosyl_crysJ1"/>
</dbReference>
<feature type="binding site" evidence="9">
    <location>
        <position position="713"/>
    </location>
    <ligand>
        <name>Mg(2+)</name>
        <dbReference type="ChEBI" id="CHEBI:18420"/>
        <label>1</label>
    </ligand>
</feature>
<sequence>MSQARVTTRFLDVGEDPNKTLPPLEGYAKKDLLSITEAIKLITLDVPIHNIDSMVWTAKRSAREPKDGLTSDELASIYLYTLEWPEGYDSFYKLLNQKLRSKQRKHLKPWFSYLKLFLTGLYKLPSIRKNIWRGIPGNVSHLYEKDCIWWGFSSCTGTMATVEQFFDRSSERTLFLIECINGKDIKAYSAHDDENEILLMPGAYFTVIDKYSPADNLYIVHLREESPPYQLLEPPFDLTSVNTTTVLPKSQAASEPTAADIINLPCADLVSCTTSNDFVNNMAISASKKKKSDESTTNDKKDHEVTTSNNSKSNQTTKTITRVKSTLPVMSSSFSAMKVTKTDDGKTSAQPKSSQLADNTVTDKVAISTKSKSTKGKQNPVSDGSPFHADKTWLDIQFHDKENKKVKQPDELENEMNEPDAIINDRILNCIQGSMIGMALGDALGAHVEFRPRQYLVANPVTDLGSGGTWGLNKGQFTDDTSMALCLANSLVACHGFNAYDQLVRYKWWYEFGYMSSTGHCFDIGAATSNSLREFERRQNIFAKKFSIPLIDMDCLSDSKLLQKFDVYCSEEGLSGNGALMRLAPVPLFFYRDPLVAVEYSGVSGQITHGDRKAYDACRYYGALIVAALHGYAKEQLLDDDFYQKHTEWFRNNQLHPHIKSIAKGSYKKDGYNDGIRGKGCVVAALEAALWAFWSDDNSFEKGALAAVNLGDDTDTTAAIYGQLAGAHYGYRNLPERWLEHLYAKKFMEKLSKWIAYEGECWQK</sequence>
<feature type="binding site" evidence="9">
    <location>
        <position position="479"/>
    </location>
    <ligand>
        <name>Mg(2+)</name>
        <dbReference type="ChEBI" id="CHEBI:18420"/>
        <label>1</label>
    </ligand>
</feature>
<keyword evidence="10" id="KW-0520">NAD</keyword>
<dbReference type="InterPro" id="IPR050792">
    <property type="entry name" value="ADP-ribosylglycohydrolase"/>
</dbReference>
<feature type="binding site" evidence="9">
    <location>
        <position position="480"/>
    </location>
    <ligand>
        <name>Mg(2+)</name>
        <dbReference type="ChEBI" id="CHEBI:18420"/>
        <label>1</label>
    </ligand>
</feature>
<dbReference type="Gene3D" id="1.10.4080.10">
    <property type="entry name" value="ADP-ribosylation/Crystallin J1"/>
    <property type="match status" value="1"/>
</dbReference>
<protein>
    <recommendedName>
        <fullName evidence="10">NAD(P)(+)--arginine ADP-ribosyltransferase</fullName>
        <ecNumber evidence="10">2.4.2.31</ecNumber>
    </recommendedName>
    <alternativeName>
        <fullName evidence="10">Mono(ADP-ribosyl)transferase</fullName>
    </alternativeName>
</protein>
<evidence type="ECO:0000256" key="7">
    <source>
        <dbReference type="ARBA" id="ARBA00047597"/>
    </source>
</evidence>
<evidence type="ECO:0000313" key="12">
    <source>
        <dbReference type="EMBL" id="CAF1253991.1"/>
    </source>
</evidence>
<reference evidence="12" key="1">
    <citation type="submission" date="2021-02" db="EMBL/GenBank/DDBJ databases">
        <authorList>
            <person name="Nowell W R."/>
        </authorList>
    </citation>
    <scope>NUCLEOTIDE SEQUENCE</scope>
</reference>
<keyword evidence="5" id="KW-0548">Nucleotidyltransferase</keyword>
<evidence type="ECO:0000256" key="5">
    <source>
        <dbReference type="ARBA" id="ARBA00022695"/>
    </source>
</evidence>
<feature type="binding site" evidence="9">
    <location>
        <position position="716"/>
    </location>
    <ligand>
        <name>Mg(2+)</name>
        <dbReference type="ChEBI" id="CHEBI:18420"/>
        <label>1</label>
    </ligand>
</feature>
<evidence type="ECO:0000256" key="3">
    <source>
        <dbReference type="ARBA" id="ARBA00022676"/>
    </source>
</evidence>
<proteinExistence type="inferred from homology"/>
<dbReference type="SUPFAM" id="SSF56399">
    <property type="entry name" value="ADP-ribosylation"/>
    <property type="match status" value="1"/>
</dbReference>
<feature type="binding site" evidence="9">
    <location>
        <position position="478"/>
    </location>
    <ligand>
        <name>Mg(2+)</name>
        <dbReference type="ChEBI" id="CHEBI:18420"/>
        <label>1</label>
    </ligand>
</feature>
<comment type="similarity">
    <text evidence="2">Belongs to the ADP-ribosylglycohydrolase family.</text>
</comment>
<dbReference type="InterPro" id="IPR036705">
    <property type="entry name" value="Ribosyl_crysJ1_sf"/>
</dbReference>
<comment type="caution">
    <text evidence="12">The sequence shown here is derived from an EMBL/GenBank/DDBJ whole genome shotgun (WGS) entry which is preliminary data.</text>
</comment>
<evidence type="ECO:0000256" key="11">
    <source>
        <dbReference type="SAM" id="MobiDB-lite"/>
    </source>
</evidence>
<dbReference type="GO" id="GO:0016779">
    <property type="term" value="F:nucleotidyltransferase activity"/>
    <property type="evidence" value="ECO:0007669"/>
    <property type="project" value="UniProtKB-KW"/>
</dbReference>
<keyword evidence="6" id="KW-0378">Hydrolase</keyword>
<evidence type="ECO:0000256" key="1">
    <source>
        <dbReference type="ARBA" id="ARBA00009558"/>
    </source>
</evidence>
<evidence type="ECO:0000256" key="6">
    <source>
        <dbReference type="ARBA" id="ARBA00022801"/>
    </source>
</evidence>
<evidence type="ECO:0000256" key="9">
    <source>
        <dbReference type="PIRSR" id="PIRSR605502-1"/>
    </source>
</evidence>
<dbReference type="PROSITE" id="PS51996">
    <property type="entry name" value="TR_MART"/>
    <property type="match status" value="1"/>
</dbReference>
<dbReference type="GO" id="GO:0016787">
    <property type="term" value="F:hydrolase activity"/>
    <property type="evidence" value="ECO:0007669"/>
    <property type="project" value="UniProtKB-KW"/>
</dbReference>
<feature type="region of interest" description="Disordered" evidence="11">
    <location>
        <begin position="341"/>
        <end position="389"/>
    </location>
</feature>
<name>A0A815A989_9BILA</name>
<comment type="catalytic activity">
    <reaction evidence="7 10">
        <text>L-arginyl-[protein] + NAD(+) = N(omega)-(ADP-D-ribosyl)-L-arginyl-[protein] + nicotinamide + H(+)</text>
        <dbReference type="Rhea" id="RHEA:19149"/>
        <dbReference type="Rhea" id="RHEA-COMP:10532"/>
        <dbReference type="Rhea" id="RHEA-COMP:15087"/>
        <dbReference type="ChEBI" id="CHEBI:15378"/>
        <dbReference type="ChEBI" id="CHEBI:17154"/>
        <dbReference type="ChEBI" id="CHEBI:29965"/>
        <dbReference type="ChEBI" id="CHEBI:57540"/>
        <dbReference type="ChEBI" id="CHEBI:142554"/>
        <dbReference type="EC" id="2.4.2.31"/>
    </reaction>
</comment>
<comment type="similarity">
    <text evidence="1 10">Belongs to the Arg-specific ADP-ribosyltransferase family.</text>
</comment>
<evidence type="ECO:0000256" key="10">
    <source>
        <dbReference type="RuleBase" id="RU361228"/>
    </source>
</evidence>
<dbReference type="Pfam" id="PF03747">
    <property type="entry name" value="ADP_ribosyl_GH"/>
    <property type="match status" value="1"/>
</dbReference>
<gene>
    <name evidence="12" type="ORF">KQP761_LOCUS2438</name>
</gene>
<dbReference type="GO" id="GO:0106274">
    <property type="term" value="F:NAD+-protein-arginine ADP-ribosyltransferase activity"/>
    <property type="evidence" value="ECO:0007669"/>
    <property type="project" value="UniProtKB-EC"/>
</dbReference>
<evidence type="ECO:0000313" key="13">
    <source>
        <dbReference type="Proteomes" id="UP000663834"/>
    </source>
</evidence>
<comment type="catalytic activity">
    <reaction evidence="8">
        <text>alpha-NAD(+) + H2O = ADP-D-ribose + nicotinamide + H(+)</text>
        <dbReference type="Rhea" id="RHEA:68792"/>
        <dbReference type="ChEBI" id="CHEBI:15377"/>
        <dbReference type="ChEBI" id="CHEBI:15378"/>
        <dbReference type="ChEBI" id="CHEBI:17154"/>
        <dbReference type="ChEBI" id="CHEBI:57967"/>
        <dbReference type="ChEBI" id="CHEBI:77017"/>
    </reaction>
</comment>
<feature type="compositionally biased region" description="Low complexity" evidence="11">
    <location>
        <begin position="306"/>
        <end position="320"/>
    </location>
</feature>
<evidence type="ECO:0000256" key="8">
    <source>
        <dbReference type="ARBA" id="ARBA00049015"/>
    </source>
</evidence>
<feature type="binding site" evidence="9">
    <location>
        <position position="715"/>
    </location>
    <ligand>
        <name>Mg(2+)</name>
        <dbReference type="ChEBI" id="CHEBI:18420"/>
        <label>1</label>
    </ligand>
</feature>
<dbReference type="SUPFAM" id="SSF101478">
    <property type="entry name" value="ADP-ribosylglycohydrolase"/>
    <property type="match status" value="1"/>
</dbReference>
<dbReference type="EMBL" id="CAJNOW010000153">
    <property type="protein sequence ID" value="CAF1253991.1"/>
    <property type="molecule type" value="Genomic_DNA"/>
</dbReference>
<dbReference type="PANTHER" id="PTHR16222:SF24">
    <property type="entry name" value="ADP-RIBOSYLHYDROLASE ARH3"/>
    <property type="match status" value="1"/>
</dbReference>
<comment type="cofactor">
    <cofactor evidence="9">
        <name>Mg(2+)</name>
        <dbReference type="ChEBI" id="CHEBI:18420"/>
    </cofactor>
    <text evidence="9">Binds 2 magnesium ions per subunit.</text>
</comment>